<evidence type="ECO:0000313" key="15">
    <source>
        <dbReference type="EMBL" id="PVE44280.1"/>
    </source>
</evidence>
<dbReference type="Gene3D" id="3.90.1440.10">
    <property type="entry name" value="SecA, preprotein cross-linking domain"/>
    <property type="match status" value="1"/>
</dbReference>
<comment type="catalytic activity">
    <reaction evidence="11">
        <text>ATP + H2O + cellular proteinSide 1 = ADP + phosphate + cellular proteinSide 2.</text>
        <dbReference type="EC" id="7.4.2.8"/>
    </reaction>
</comment>
<dbReference type="SUPFAM" id="SSF52540">
    <property type="entry name" value="P-loop containing nucleoside triphosphate hydrolases"/>
    <property type="match status" value="2"/>
</dbReference>
<dbReference type="Pfam" id="PF21090">
    <property type="entry name" value="P-loop_SecA"/>
    <property type="match status" value="1"/>
</dbReference>
<accession>A0A2T7UHW3</accession>
<dbReference type="InterPro" id="IPR001650">
    <property type="entry name" value="Helicase_C-like"/>
</dbReference>
<comment type="similarity">
    <text evidence="11">Belongs to the SecA family.</text>
</comment>
<feature type="domain" description="SecA family profile" evidence="14">
    <location>
        <begin position="48"/>
        <end position="638"/>
    </location>
</feature>
<keyword evidence="9 11" id="KW-0811">Translocation</keyword>
<feature type="binding site" evidence="11">
    <location>
        <begin position="147"/>
        <end position="151"/>
    </location>
    <ligand>
        <name>ATP</name>
        <dbReference type="ChEBI" id="CHEBI:30616"/>
    </ligand>
</feature>
<keyword evidence="16" id="KW-1185">Reference proteome</keyword>
<dbReference type="GO" id="GO:0017038">
    <property type="term" value="P:protein import"/>
    <property type="evidence" value="ECO:0007669"/>
    <property type="project" value="InterPro"/>
</dbReference>
<dbReference type="CDD" id="cd17928">
    <property type="entry name" value="DEXDc_SecA"/>
    <property type="match status" value="1"/>
</dbReference>
<evidence type="ECO:0000259" key="14">
    <source>
        <dbReference type="PROSITE" id="PS51196"/>
    </source>
</evidence>
<evidence type="ECO:0000256" key="5">
    <source>
        <dbReference type="ARBA" id="ARBA00022741"/>
    </source>
</evidence>
<dbReference type="PROSITE" id="PS51192">
    <property type="entry name" value="HELICASE_ATP_BIND_1"/>
    <property type="match status" value="1"/>
</dbReference>
<dbReference type="InterPro" id="IPR000185">
    <property type="entry name" value="SecA"/>
</dbReference>
<keyword evidence="1 11" id="KW-0813">Transport</keyword>
<dbReference type="AlphaFoldDB" id="A0A2T7UHW3"/>
<evidence type="ECO:0000256" key="9">
    <source>
        <dbReference type="ARBA" id="ARBA00023010"/>
    </source>
</evidence>
<dbReference type="HAMAP" id="MF_01382">
    <property type="entry name" value="SecA"/>
    <property type="match status" value="1"/>
</dbReference>
<dbReference type="Proteomes" id="UP000037507">
    <property type="component" value="Unassembled WGS sequence"/>
</dbReference>
<dbReference type="FunFam" id="3.40.50.300:FF:000429">
    <property type="entry name" value="Preprotein translocase subunit SecA"/>
    <property type="match status" value="1"/>
</dbReference>
<evidence type="ECO:0000256" key="6">
    <source>
        <dbReference type="ARBA" id="ARBA00022840"/>
    </source>
</evidence>
<evidence type="ECO:0000259" key="12">
    <source>
        <dbReference type="PROSITE" id="PS51192"/>
    </source>
</evidence>
<proteinExistence type="inferred from homology"/>
<dbReference type="GO" id="GO:0005737">
    <property type="term" value="C:cytoplasm"/>
    <property type="evidence" value="ECO:0007669"/>
    <property type="project" value="UniProtKB-SubCell"/>
</dbReference>
<organism evidence="15 16">
    <name type="scientific">Limnohabitans planktonicus II-D5</name>
    <dbReference type="NCBI Taxonomy" id="1293045"/>
    <lineage>
        <taxon>Bacteria</taxon>
        <taxon>Pseudomonadati</taxon>
        <taxon>Pseudomonadota</taxon>
        <taxon>Betaproteobacteria</taxon>
        <taxon>Burkholderiales</taxon>
        <taxon>Comamonadaceae</taxon>
        <taxon>Limnohabitans</taxon>
    </lineage>
</organism>
<dbReference type="SUPFAM" id="SSF81767">
    <property type="entry name" value="Pre-protein crosslinking domain of SecA"/>
    <property type="match status" value="1"/>
</dbReference>
<keyword evidence="3 11" id="KW-0963">Cytoplasm</keyword>
<dbReference type="InterPro" id="IPR044722">
    <property type="entry name" value="SecA_SF2_C"/>
</dbReference>
<evidence type="ECO:0000256" key="7">
    <source>
        <dbReference type="ARBA" id="ARBA00022927"/>
    </source>
</evidence>
<feature type="domain" description="Helicase C-terminal" evidence="13">
    <location>
        <begin position="485"/>
        <end position="633"/>
    </location>
</feature>
<dbReference type="CDD" id="cd18803">
    <property type="entry name" value="SF2_C_secA"/>
    <property type="match status" value="1"/>
</dbReference>
<dbReference type="EC" id="7.4.2.8" evidence="11"/>
<dbReference type="EMBL" id="LFYT02000002">
    <property type="protein sequence ID" value="PVE44280.1"/>
    <property type="molecule type" value="Genomic_DNA"/>
</dbReference>
<evidence type="ECO:0000313" key="16">
    <source>
        <dbReference type="Proteomes" id="UP000037507"/>
    </source>
</evidence>
<keyword evidence="8 11" id="KW-1278">Translocase</keyword>
<dbReference type="InterPro" id="IPR011130">
    <property type="entry name" value="SecA_preprotein_X-link_dom"/>
</dbReference>
<dbReference type="PRINTS" id="PR00906">
    <property type="entry name" value="SECA"/>
</dbReference>
<dbReference type="Pfam" id="PF07517">
    <property type="entry name" value="SecA_DEAD"/>
    <property type="match status" value="1"/>
</dbReference>
<feature type="binding site" evidence="11">
    <location>
        <position position="560"/>
    </location>
    <ligand>
        <name>ATP</name>
        <dbReference type="ChEBI" id="CHEBI:30616"/>
    </ligand>
</feature>
<dbReference type="STRING" id="1293045.H663_18285"/>
<dbReference type="PROSITE" id="PS51194">
    <property type="entry name" value="HELICASE_CTER"/>
    <property type="match status" value="1"/>
</dbReference>
<dbReference type="RefSeq" id="WP_053176078.1">
    <property type="nucleotide sequence ID" value="NZ_LFYT02000002.1"/>
</dbReference>
<dbReference type="PANTHER" id="PTHR30612:SF0">
    <property type="entry name" value="CHLOROPLAST PROTEIN-TRANSPORTING ATPASE"/>
    <property type="match status" value="1"/>
</dbReference>
<reference evidence="15" key="1">
    <citation type="submission" date="2017-04" db="EMBL/GenBank/DDBJ databases">
        <title>Unexpected and diverse lifestyles within the genus Limnohabitans.</title>
        <authorList>
            <person name="Kasalicky V."/>
            <person name="Mehrshad M."/>
            <person name="Andrei S.-A."/>
            <person name="Salcher M."/>
            <person name="Kratochvilova H."/>
            <person name="Simek K."/>
            <person name="Ghai R."/>
        </authorList>
    </citation>
    <scope>NUCLEOTIDE SEQUENCE [LARGE SCALE GENOMIC DNA]</scope>
    <source>
        <strain evidence="15">II-D5</strain>
    </source>
</reference>
<dbReference type="InterPro" id="IPR036670">
    <property type="entry name" value="SecA_X-link_sf"/>
</dbReference>
<keyword evidence="6 11" id="KW-0067">ATP-binding</keyword>
<evidence type="ECO:0000256" key="11">
    <source>
        <dbReference type="HAMAP-Rule" id="MF_01382"/>
    </source>
</evidence>
<dbReference type="PROSITE" id="PS01312">
    <property type="entry name" value="SECA"/>
    <property type="match status" value="1"/>
</dbReference>
<dbReference type="GO" id="GO:0005886">
    <property type="term" value="C:plasma membrane"/>
    <property type="evidence" value="ECO:0007669"/>
    <property type="project" value="UniProtKB-SubCell"/>
</dbReference>
<dbReference type="InterPro" id="IPR011115">
    <property type="entry name" value="SecA_DEAD"/>
</dbReference>
<feature type="domain" description="Helicase ATP-binding" evidence="12">
    <location>
        <begin position="131"/>
        <end position="311"/>
    </location>
</feature>
<evidence type="ECO:0000256" key="4">
    <source>
        <dbReference type="ARBA" id="ARBA00022519"/>
    </source>
</evidence>
<sequence length="694" mass="74708">MNMAALPGTLLPQSAAPWADRAPVLARASSLAPMEKLPEGLDAFFHGLQGHWLRWRSAQLPLAQQAQAALKACNALDGVSPQDLHARVQQAGVCMRLDPQQAKGQLIEVLATLGQVAWRELGLKPYAVQFMGALAIHRGLLAEMATGEGKTLTVGMAGVLAGLSGRACHVITANDYLAQRDAEKLTPLYRGCGLTVASVFGELDAQDRPARYGADVVYLTAKELLADHLKDQLGPGTPEQLSQQAFAHWLHPERPAAADGRFLVRGLHTAIVDEADSILIDEAVTPLILSAPRASSGLSEAVLLVSALADTLQEGPDYSITLQSQSITLLPSARERLASQAEPLADLWRPAPRREELLRQALMVRHFHKPGQHYVVQDGEVVLLDEFTGRMTPGRTLTAGLHQAIEAREGLAITAPNESLAQMSFQAFFRCFRKLSGSTGTAWEAASELWRVYGLQVVRIPTHRPRQTIDRAPVLVEQSAHKWAAVVQEVLAERAKGRPVLVGVRSITSSQLLAEHLQAAQCPVSVLNALAHAQEADIVAQAGAPGRVTIATNMAGRGTDIGLGEGVAEAGGLHVIVAESNDSARIDRQLAGRCGRQGDPGSVSVYLCLADELVQRLMSQGLRRLVLMVSSRQGAGHQASARPSLGSRVAAWAFRRVQKRAERQAFLRRWSVLRSDDWMASALPFGGRRKGGPA</sequence>
<dbReference type="OrthoDB" id="9805579at2"/>
<keyword evidence="7 11" id="KW-0653">Protein transport</keyword>
<protein>
    <recommendedName>
        <fullName evidence="11">Protein translocase subunit SecA</fullName>
        <ecNumber evidence="11">7.4.2.8</ecNumber>
    </recommendedName>
</protein>
<evidence type="ECO:0000256" key="1">
    <source>
        <dbReference type="ARBA" id="ARBA00022448"/>
    </source>
</evidence>
<comment type="caution">
    <text evidence="15">The sequence shown here is derived from an EMBL/GenBank/DDBJ whole genome shotgun (WGS) entry which is preliminary data.</text>
</comment>
<dbReference type="PANTHER" id="PTHR30612">
    <property type="entry name" value="SECA INNER MEMBRANE COMPONENT OF SEC PROTEIN SECRETION SYSTEM"/>
    <property type="match status" value="1"/>
</dbReference>
<dbReference type="Pfam" id="PF01043">
    <property type="entry name" value="SecA_PP_bind"/>
    <property type="match status" value="1"/>
</dbReference>
<gene>
    <name evidence="11" type="primary">secA</name>
    <name evidence="15" type="ORF">H663_002185</name>
</gene>
<evidence type="ECO:0000256" key="3">
    <source>
        <dbReference type="ARBA" id="ARBA00022490"/>
    </source>
</evidence>
<dbReference type="InterPro" id="IPR014001">
    <property type="entry name" value="Helicase_ATP-bd"/>
</dbReference>
<dbReference type="SMART" id="SM00958">
    <property type="entry name" value="SecA_PP_bind"/>
    <property type="match status" value="1"/>
</dbReference>
<keyword evidence="2 11" id="KW-1003">Cell membrane</keyword>
<dbReference type="InterPro" id="IPR020937">
    <property type="entry name" value="SecA_CS"/>
</dbReference>
<evidence type="ECO:0000256" key="8">
    <source>
        <dbReference type="ARBA" id="ARBA00022967"/>
    </source>
</evidence>
<dbReference type="Gene3D" id="3.40.50.300">
    <property type="entry name" value="P-loop containing nucleotide triphosphate hydrolases"/>
    <property type="match status" value="2"/>
</dbReference>
<dbReference type="GO" id="GO:0006605">
    <property type="term" value="P:protein targeting"/>
    <property type="evidence" value="ECO:0007669"/>
    <property type="project" value="UniProtKB-UniRule"/>
</dbReference>
<name>A0A2T7UHW3_9BURK</name>
<dbReference type="GO" id="GO:0065002">
    <property type="term" value="P:intracellular protein transmembrane transport"/>
    <property type="evidence" value="ECO:0007669"/>
    <property type="project" value="UniProtKB-UniRule"/>
</dbReference>
<evidence type="ECO:0000256" key="10">
    <source>
        <dbReference type="ARBA" id="ARBA00023136"/>
    </source>
</evidence>
<dbReference type="InterPro" id="IPR014018">
    <property type="entry name" value="SecA_motor_DEAD"/>
</dbReference>
<evidence type="ECO:0000259" key="13">
    <source>
        <dbReference type="PROSITE" id="PS51194"/>
    </source>
</evidence>
<dbReference type="GO" id="GO:0005524">
    <property type="term" value="F:ATP binding"/>
    <property type="evidence" value="ECO:0007669"/>
    <property type="project" value="UniProtKB-UniRule"/>
</dbReference>
<keyword evidence="4" id="KW-0997">Cell inner membrane</keyword>
<comment type="subunit">
    <text evidence="11">Monomer and homodimer. Part of the essential Sec protein translocation apparatus which comprises SecA, SecYEG and auxiliary proteins SecDF-YajC and YidC.</text>
</comment>
<comment type="function">
    <text evidence="11">Part of the Sec protein translocase complex. Interacts with the SecYEG preprotein conducting channel. Has a central role in coupling the hydrolysis of ATP to the transfer of proteins into and across the cell membrane, serving both as a receptor for the preprotein-SecB complex and as an ATP-driven molecular motor driving the stepwise translocation of polypeptide chains across the membrane.</text>
</comment>
<dbReference type="SMART" id="SM00957">
    <property type="entry name" value="SecA_DEAD"/>
    <property type="match status" value="1"/>
</dbReference>
<feature type="binding site" evidence="11">
    <location>
        <position position="129"/>
    </location>
    <ligand>
        <name>ATP</name>
        <dbReference type="ChEBI" id="CHEBI:30616"/>
    </ligand>
</feature>
<keyword evidence="5 11" id="KW-0547">Nucleotide-binding</keyword>
<dbReference type="GO" id="GO:0008564">
    <property type="term" value="F:protein-exporting ATPase activity"/>
    <property type="evidence" value="ECO:0007669"/>
    <property type="project" value="UniProtKB-EC"/>
</dbReference>
<keyword evidence="10 11" id="KW-0472">Membrane</keyword>
<dbReference type="PROSITE" id="PS51196">
    <property type="entry name" value="SECA_MOTOR_DEAD"/>
    <property type="match status" value="1"/>
</dbReference>
<comment type="subcellular location">
    <subcellularLocation>
        <location evidence="11">Cell membrane</location>
        <topology evidence="11">Peripheral membrane protein</topology>
        <orientation evidence="11">Cytoplasmic side</orientation>
    </subcellularLocation>
    <subcellularLocation>
        <location evidence="11">Cytoplasm</location>
    </subcellularLocation>
    <text evidence="11">Distribution is 50-50.</text>
</comment>
<dbReference type="InterPro" id="IPR027417">
    <property type="entry name" value="P-loop_NTPase"/>
</dbReference>
<evidence type="ECO:0000256" key="2">
    <source>
        <dbReference type="ARBA" id="ARBA00022475"/>
    </source>
</evidence>